<evidence type="ECO:0000313" key="3">
    <source>
        <dbReference type="EMBL" id="KNC50316.1"/>
    </source>
</evidence>
<feature type="compositionally biased region" description="Low complexity" evidence="2">
    <location>
        <begin position="382"/>
        <end position="427"/>
    </location>
</feature>
<feature type="compositionally biased region" description="Basic and acidic residues" evidence="2">
    <location>
        <begin position="428"/>
        <end position="439"/>
    </location>
</feature>
<feature type="coiled-coil region" evidence="1">
    <location>
        <begin position="93"/>
        <end position="138"/>
    </location>
</feature>
<proteinExistence type="predicted"/>
<evidence type="ECO:0000256" key="2">
    <source>
        <dbReference type="SAM" id="MobiDB-lite"/>
    </source>
</evidence>
<evidence type="ECO:0000256" key="1">
    <source>
        <dbReference type="SAM" id="Coils"/>
    </source>
</evidence>
<dbReference type="GeneID" id="25565878"/>
<feature type="coiled-coil region" evidence="1">
    <location>
        <begin position="30"/>
        <end position="57"/>
    </location>
</feature>
<dbReference type="RefSeq" id="XP_013756862.1">
    <property type="nucleotide sequence ID" value="XM_013901408.1"/>
</dbReference>
<feature type="region of interest" description="Disordered" evidence="2">
    <location>
        <begin position="897"/>
        <end position="929"/>
    </location>
</feature>
<feature type="compositionally biased region" description="Basic and acidic residues" evidence="2">
    <location>
        <begin position="914"/>
        <end position="928"/>
    </location>
</feature>
<name>A0A0L0DDU7_THETB</name>
<keyword evidence="4" id="KW-1185">Reference proteome</keyword>
<gene>
    <name evidence="3" type="ORF">AMSG_06798</name>
</gene>
<reference evidence="3 4" key="1">
    <citation type="submission" date="2010-05" db="EMBL/GenBank/DDBJ databases">
        <title>The Genome Sequence of Thecamonas trahens ATCC 50062.</title>
        <authorList>
            <consortium name="The Broad Institute Genome Sequencing Platform"/>
            <person name="Russ C."/>
            <person name="Cuomo C."/>
            <person name="Shea T."/>
            <person name="Young S.K."/>
            <person name="Zeng Q."/>
            <person name="Koehrsen M."/>
            <person name="Haas B."/>
            <person name="Borodovsky M."/>
            <person name="Guigo R."/>
            <person name="Alvarado L."/>
            <person name="Berlin A."/>
            <person name="Bochicchio J."/>
            <person name="Borenstein D."/>
            <person name="Chapman S."/>
            <person name="Chen Z."/>
            <person name="Freedman E."/>
            <person name="Gellesch M."/>
            <person name="Goldberg J."/>
            <person name="Griggs A."/>
            <person name="Gujja S."/>
            <person name="Heilman E."/>
            <person name="Heiman D."/>
            <person name="Hepburn T."/>
            <person name="Howarth C."/>
            <person name="Jen D."/>
            <person name="Larson L."/>
            <person name="Mehta T."/>
            <person name="Park D."/>
            <person name="Pearson M."/>
            <person name="Roberts A."/>
            <person name="Saif S."/>
            <person name="Shenoy N."/>
            <person name="Sisk P."/>
            <person name="Stolte C."/>
            <person name="Sykes S."/>
            <person name="Thomson T."/>
            <person name="Walk T."/>
            <person name="White J."/>
            <person name="Yandava C."/>
            <person name="Burger G."/>
            <person name="Gray M.W."/>
            <person name="Holland P.W.H."/>
            <person name="King N."/>
            <person name="Lang F.B.F."/>
            <person name="Roger A.J."/>
            <person name="Ruiz-Trillo I."/>
            <person name="Lander E."/>
            <person name="Nusbaum C."/>
        </authorList>
    </citation>
    <scope>NUCLEOTIDE SEQUENCE [LARGE SCALE GENOMIC DNA]</scope>
    <source>
        <strain evidence="3 4">ATCC 50062</strain>
    </source>
</reference>
<dbReference type="Proteomes" id="UP000054408">
    <property type="component" value="Unassembled WGS sequence"/>
</dbReference>
<organism evidence="3 4">
    <name type="scientific">Thecamonas trahens ATCC 50062</name>
    <dbReference type="NCBI Taxonomy" id="461836"/>
    <lineage>
        <taxon>Eukaryota</taxon>
        <taxon>Apusozoa</taxon>
        <taxon>Apusomonadida</taxon>
        <taxon>Apusomonadidae</taxon>
        <taxon>Thecamonas</taxon>
    </lineage>
</organism>
<keyword evidence="1" id="KW-0175">Coiled coil</keyword>
<accession>A0A0L0DDU7</accession>
<protein>
    <submittedName>
        <fullName evidence="3">Uncharacterized protein</fullName>
    </submittedName>
</protein>
<evidence type="ECO:0000313" key="4">
    <source>
        <dbReference type="Proteomes" id="UP000054408"/>
    </source>
</evidence>
<dbReference type="EMBL" id="GL349461">
    <property type="protein sequence ID" value="KNC50316.1"/>
    <property type="molecule type" value="Genomic_DNA"/>
</dbReference>
<feature type="region of interest" description="Disordered" evidence="2">
    <location>
        <begin position="294"/>
        <end position="334"/>
    </location>
</feature>
<feature type="region of interest" description="Disordered" evidence="2">
    <location>
        <begin position="366"/>
        <end position="448"/>
    </location>
</feature>
<dbReference type="AlphaFoldDB" id="A0A0L0DDU7"/>
<sequence>MAMLLAELVETVEARTRDISAEERLLARERSDAEREGELLDDERSRLEREWKRIEEEERAVAERDASVAGMVAERGALAASEKAATEPDSEELAVIREQIAELDSEIARQQTNLATLVARLDEVRAAYKRDLGKLERDETVAAEVEAGFAESEAKIAFLRSLNDRDRAEIMRLEALLPNWREVLAELQVSNATSQSPWHSPVPRASPARAPTVQVAPAEVVHATTTPAPVPAPALTSDPSAAILSAQEVMARIKNRLAGRGGAQVDAHDESGLAELSAFGGDRNGSMATISTVSRAPSAGVDESRGDWPSYAASFMRGPRSPEQGSSQAKPGSPLRSRLMAELDELEASITHEASLLAGVSRTSRMKPLLLNRPRRSRRESGTGSPPRSPSAMRRRGSASGSPPRSPSAMRRRGSASGSPPRSPSGRIVDRSRLVRREVFTPPRRANQSGIGALASLNVSERSKVVTTAAGDEIQTLVSPGAKRKGAGTQSQLSYMPSPGRGAPTALAYDALLEPATLNEPMWHSPVARPNGPAPGVLYSRTKKQLAMLDELDVDAVYKRQLAHERELRAAHRAQLATVAQQRVDADVAYIRAAVATGGEVPAIIDRRRAAHARSFSTTRVDASSLDLALSPVASAKHSRALGVGRPWDESELPASLAVAEWERDQKALIDAATATLVRQLEAETETTVSLAKHEAIGAEARAMEARAEELQTLAELSLESQLAYVEVEVERADALLLDVAGDAVLLQEPSTAARVARAARRRLRGHAGLSVASAEDAAEDDDDDDVTDITALVAAARHRLESRRAWLWRRRLVVLLQLGAAAAEREYAAGGMVAPGSRSAASYREQVAAELAEAQVSLDADFAELASDGEAGRLPLSPMPLVATATGRVVPTHKDEASLDAGVAPPVPAWRTSDVDDHGDGDGDGDRVRKRVRKRIRKRPRPVLGLMHDPKSTGAESMVVRSRDDASGEYVQTLTKRKPNDPDGVVCLRLGKSRTLRLVLGLRNPSEAGPLLRSLDKLSVSVPGSGDVELEVLQKTVRADGTELVATIKWPEPLDAGLGWHKPCEAGERRPIDVDALVSLNDAARSQVRVSMSLVCKLYGAASKVQKSKSRLAEGPMIAFERVIRVAPRVGVYIVDMGFDVDGALVVARLATREKRHK</sequence>